<keyword evidence="7 10" id="KW-1133">Transmembrane helix</keyword>
<evidence type="ECO:0000256" key="6">
    <source>
        <dbReference type="ARBA" id="ARBA00022958"/>
    </source>
</evidence>
<evidence type="ECO:0000256" key="7">
    <source>
        <dbReference type="ARBA" id="ARBA00022989"/>
    </source>
</evidence>
<feature type="transmembrane region" description="Helical" evidence="10">
    <location>
        <begin position="836"/>
        <end position="855"/>
    </location>
</feature>
<keyword evidence="5 10" id="KW-0812">Transmembrane</keyword>
<feature type="transmembrane region" description="Helical" evidence="10">
    <location>
        <begin position="759"/>
        <end position="779"/>
    </location>
</feature>
<evidence type="ECO:0000256" key="2">
    <source>
        <dbReference type="ARBA" id="ARBA00008440"/>
    </source>
</evidence>
<feature type="transmembrane region" description="Helical" evidence="10">
    <location>
        <begin position="713"/>
        <end position="738"/>
    </location>
</feature>
<keyword evidence="6 10" id="KW-0630">Potassium</keyword>
<feature type="domain" description="K+ potassium transporter C-terminal" evidence="12">
    <location>
        <begin position="1082"/>
        <end position="1328"/>
    </location>
</feature>
<keyword evidence="15" id="KW-1185">Reference proteome</keyword>
<keyword evidence="8 10" id="KW-0406">Ion transport</keyword>
<feature type="transmembrane region" description="Helical" evidence="10">
    <location>
        <begin position="974"/>
        <end position="998"/>
    </location>
</feature>
<feature type="domain" description="WRKY19-like zinc finger" evidence="13">
    <location>
        <begin position="465"/>
        <end position="489"/>
    </location>
</feature>
<evidence type="ECO:0000313" key="14">
    <source>
        <dbReference type="EMBL" id="KAJ8426444.1"/>
    </source>
</evidence>
<feature type="domain" description="WRKY19-like zinc finger" evidence="13">
    <location>
        <begin position="315"/>
        <end position="339"/>
    </location>
</feature>
<evidence type="ECO:0000313" key="15">
    <source>
        <dbReference type="Proteomes" id="UP001153076"/>
    </source>
</evidence>
<dbReference type="Pfam" id="PF22776">
    <property type="entry name" value="K_trans_C"/>
    <property type="match status" value="1"/>
</dbReference>
<dbReference type="InterPro" id="IPR003855">
    <property type="entry name" value="K+_transporter"/>
</dbReference>
<dbReference type="PANTHER" id="PTHR30540:SF108">
    <property type="entry name" value="POTASSIUM TRANSPORTER 3"/>
    <property type="match status" value="1"/>
</dbReference>
<dbReference type="Pfam" id="PF24906">
    <property type="entry name" value="Zf_WRKY19"/>
    <property type="match status" value="10"/>
</dbReference>
<keyword evidence="9 10" id="KW-0472">Membrane</keyword>
<accession>A0A9Q1GWF6</accession>
<keyword evidence="4 10" id="KW-0633">Potassium transport</keyword>
<reference evidence="14" key="1">
    <citation type="submission" date="2022-04" db="EMBL/GenBank/DDBJ databases">
        <title>Carnegiea gigantea Genome sequencing and assembly v2.</title>
        <authorList>
            <person name="Copetti D."/>
            <person name="Sanderson M.J."/>
            <person name="Burquez A."/>
            <person name="Wojciechowski M.F."/>
        </authorList>
    </citation>
    <scope>NUCLEOTIDE SEQUENCE</scope>
    <source>
        <strain evidence="14">SGP5-SGP5p</strain>
        <tissue evidence="14">Aerial part</tissue>
    </source>
</reference>
<comment type="subcellular location">
    <subcellularLocation>
        <location evidence="1">Cell membrane</location>
        <topology evidence="1">Multi-pass membrane protein</topology>
    </subcellularLocation>
    <subcellularLocation>
        <location evidence="10">Membrane</location>
        <topology evidence="10">Multi-pass membrane protein</topology>
    </subcellularLocation>
</comment>
<evidence type="ECO:0000256" key="10">
    <source>
        <dbReference type="RuleBase" id="RU321113"/>
    </source>
</evidence>
<dbReference type="InterPro" id="IPR053952">
    <property type="entry name" value="K_trans_C"/>
</dbReference>
<feature type="domain" description="WRKY19-like zinc finger" evidence="13">
    <location>
        <begin position="440"/>
        <end position="464"/>
    </location>
</feature>
<feature type="domain" description="WRKY19-like zinc finger" evidence="13">
    <location>
        <begin position="266"/>
        <end position="289"/>
    </location>
</feature>
<organism evidence="14 15">
    <name type="scientific">Carnegiea gigantea</name>
    <dbReference type="NCBI Taxonomy" id="171969"/>
    <lineage>
        <taxon>Eukaryota</taxon>
        <taxon>Viridiplantae</taxon>
        <taxon>Streptophyta</taxon>
        <taxon>Embryophyta</taxon>
        <taxon>Tracheophyta</taxon>
        <taxon>Spermatophyta</taxon>
        <taxon>Magnoliopsida</taxon>
        <taxon>eudicotyledons</taxon>
        <taxon>Gunneridae</taxon>
        <taxon>Pentapetalae</taxon>
        <taxon>Caryophyllales</taxon>
        <taxon>Cactineae</taxon>
        <taxon>Cactaceae</taxon>
        <taxon>Cactoideae</taxon>
        <taxon>Echinocereeae</taxon>
        <taxon>Carnegiea</taxon>
    </lineage>
</organism>
<dbReference type="NCBIfam" id="TIGR00794">
    <property type="entry name" value="kup"/>
    <property type="match status" value="1"/>
</dbReference>
<feature type="domain" description="K+ potassium transporter integral membrane" evidence="11">
    <location>
        <begin position="761"/>
        <end position="1070"/>
    </location>
</feature>
<feature type="domain" description="WRKY19-like zinc finger" evidence="13">
    <location>
        <begin position="415"/>
        <end position="439"/>
    </location>
</feature>
<evidence type="ECO:0000256" key="1">
    <source>
        <dbReference type="ARBA" id="ARBA00004651"/>
    </source>
</evidence>
<feature type="domain" description="WRKY19-like zinc finger" evidence="13">
    <location>
        <begin position="290"/>
        <end position="314"/>
    </location>
</feature>
<name>A0A9Q1GWF6_9CARY</name>
<evidence type="ECO:0000256" key="5">
    <source>
        <dbReference type="ARBA" id="ARBA00022692"/>
    </source>
</evidence>
<protein>
    <recommendedName>
        <fullName evidence="10">Potassium transporter</fullName>
    </recommendedName>
</protein>
<feature type="domain" description="WRKY19-like zinc finger" evidence="13">
    <location>
        <begin position="490"/>
        <end position="514"/>
    </location>
</feature>
<comment type="function">
    <text evidence="10">Potassium transporter.</text>
</comment>
<gene>
    <name evidence="14" type="ORF">Cgig2_001703</name>
</gene>
<proteinExistence type="inferred from homology"/>
<dbReference type="GO" id="GO:0015079">
    <property type="term" value="F:potassium ion transmembrane transporter activity"/>
    <property type="evidence" value="ECO:0007669"/>
    <property type="project" value="UniProtKB-UniRule"/>
</dbReference>
<evidence type="ECO:0000256" key="9">
    <source>
        <dbReference type="ARBA" id="ARBA00023136"/>
    </source>
</evidence>
<feature type="transmembrane region" description="Helical" evidence="10">
    <location>
        <begin position="785"/>
        <end position="810"/>
    </location>
</feature>
<evidence type="ECO:0000259" key="11">
    <source>
        <dbReference type="Pfam" id="PF02705"/>
    </source>
</evidence>
<evidence type="ECO:0000256" key="4">
    <source>
        <dbReference type="ARBA" id="ARBA00022538"/>
    </source>
</evidence>
<dbReference type="GO" id="GO:0005886">
    <property type="term" value="C:plasma membrane"/>
    <property type="evidence" value="ECO:0007669"/>
    <property type="project" value="UniProtKB-SubCell"/>
</dbReference>
<feature type="domain" description="WRKY19-like zinc finger" evidence="13">
    <location>
        <begin position="390"/>
        <end position="414"/>
    </location>
</feature>
<evidence type="ECO:0000256" key="3">
    <source>
        <dbReference type="ARBA" id="ARBA00022448"/>
    </source>
</evidence>
<dbReference type="Pfam" id="PF02705">
    <property type="entry name" value="K_trans"/>
    <property type="match status" value="2"/>
</dbReference>
<sequence length="1329" mass="142899">MGTSIPDLGINSNYSSNAFKNLEDSLQKEGSEADDHEDTILRLLPIGSTVPHFPMSKGVKRKRGWNGGNPGLYVEPSLCLGLGRSSSSTDSKGSSATVCTAVSSSKETEADSSIDLDLDFALHLASDKSPNPKKPAVSNWKGRGPQIKQLDLELSLSTGPSESDITSIHEDLSAVENGKEVPFSVRSSELVGIESASSHWRAETSSVPASTALVTAGGFLLKPIPKKVDPPSIRTNISASIANMPKIPVTYTSGMTQQTQRGSSSKMCKFTGCVKGARGASGLCIAHGGGRRCQRPGCTKGAEGRTAFCKAHGGGRRCEFLGCTKSAEGRTDFCIAHGGGRRCGQDGCNRAARGKSGLCIRHGGGKRCQVENCTRSAEGLSGLCISHGGGRRCQYPACTKGAQGSTMFCKAHGGGKRCTVEGCTKGAEGSTPFCKGHGGGKRCSFPGCPKCVHGGTSFCVAHGGGKRCAVAGCSKSARGRTDFCVRHGGGKRCKSEGCGKSAQGSTDFCKAHGGGKRCAWGQPGSQYGNQADGPCGSFARGKTSLCATHEALVEDQRVHGGATLGPLLQDPDKSTNLRKTMGVVNSVNVGCSGLNVVGYNAHDIGQAQLCSADKEVHPSPSPEGRVHGGSLMALLSGSSSLNPSTTTSSLKPMQYQDILPSSSPMDGAEPKRHVLLLAYQSLGIVYGDLSISPLYVYDSALSLSLSHHLTEEVILGALSVIFWSLTLFPLLKYVVILLNANDNGEVFQNLSSMASDMDIHSGVVVTIVCIVLVGLFALQHRGTDMVAFMFAPIVIIWLLSIAAVGIYNIIKWNPTVYRALSPHYIYIFFKETQEDGWIAIGGLFLCITGTEAMFVDLGHFSVASVRYMGQAAFLSKNRSELSTSFYCSIPDPLFWPFFVLAILAAIVGSQAVISATFSIVKQCQAIGCFPRVKIVHTSTWIPGRVYIPEINWMLMLLSVAVTIGFHEITQMGNAYGFACMVVTFVNTWLFSLVVLFVWHQNIMIAVLPLLLFTPIESVYLSSSFVKISRGGWAPLVLAMIILFVMFVWHYGSRRKYLLMVQNKVPMKWILALGPSLGIARVPGIGLMYTELVSGVPAIFTHFLTNLPAIHQVVVFVCVKNVPIPHVSLKERYLVGRIGPRSYRMYRCIIRYGYKDIHKFTDDFEDNLVMSIAAFIRMEADDDGPLDGALEGRLAMVRSSGRFGSSIVRSDSSARGSSKRSSVWPGLQLKYESEATPRLSGKRSSFHVPVGESLDEEVEEELTELVEAKDAGVAYIVGHSHIRATRNSVWLKRFVINVAYSFLRTNCRAPAVVLQVPHINLIEVGMLYHL</sequence>
<feature type="transmembrane region" description="Helical" evidence="10">
    <location>
        <begin position="1031"/>
        <end position="1048"/>
    </location>
</feature>
<comment type="caution">
    <text evidence="14">The sequence shown here is derived from an EMBL/GenBank/DDBJ whole genome shotgun (WGS) entry which is preliminary data.</text>
</comment>
<evidence type="ECO:0000259" key="13">
    <source>
        <dbReference type="Pfam" id="PF24906"/>
    </source>
</evidence>
<dbReference type="EMBL" id="JAKOGI010001290">
    <property type="protein sequence ID" value="KAJ8426444.1"/>
    <property type="molecule type" value="Genomic_DNA"/>
</dbReference>
<dbReference type="PANTHER" id="PTHR30540">
    <property type="entry name" value="OSMOTIC STRESS POTASSIUM TRANSPORTER"/>
    <property type="match status" value="1"/>
</dbReference>
<feature type="domain" description="WRKY19-like zinc finger" evidence="13">
    <location>
        <begin position="340"/>
        <end position="364"/>
    </location>
</feature>
<keyword evidence="3" id="KW-0813">Transport</keyword>
<evidence type="ECO:0000259" key="12">
    <source>
        <dbReference type="Pfam" id="PF22776"/>
    </source>
</evidence>
<dbReference type="Proteomes" id="UP001153076">
    <property type="component" value="Unassembled WGS sequence"/>
</dbReference>
<feature type="domain" description="WRKY19-like zinc finger" evidence="13">
    <location>
        <begin position="365"/>
        <end position="389"/>
    </location>
</feature>
<feature type="transmembrane region" description="Helical" evidence="10">
    <location>
        <begin position="893"/>
        <end position="913"/>
    </location>
</feature>
<comment type="caution">
    <text evidence="10">Lacks conserved residue(s) required for the propagation of feature annotation.</text>
</comment>
<evidence type="ECO:0000256" key="8">
    <source>
        <dbReference type="ARBA" id="ARBA00023065"/>
    </source>
</evidence>
<dbReference type="InterPro" id="IPR056866">
    <property type="entry name" value="Znf_WRKY19"/>
</dbReference>
<feature type="domain" description="K+ potassium transporter integral membrane" evidence="11">
    <location>
        <begin position="677"/>
        <end position="745"/>
    </location>
</feature>
<feature type="transmembrane region" description="Helical" evidence="10">
    <location>
        <begin position="1005"/>
        <end position="1025"/>
    </location>
</feature>
<dbReference type="OrthoDB" id="77038at2759"/>
<comment type="similarity">
    <text evidence="2 10">Belongs to the HAK/KUP transporter (TC 2.A.72.3) family.</text>
</comment>
<dbReference type="InterPro" id="IPR053951">
    <property type="entry name" value="K_trans_N"/>
</dbReference>